<organism evidence="1">
    <name type="scientific">mine drainage metagenome</name>
    <dbReference type="NCBI Taxonomy" id="410659"/>
    <lineage>
        <taxon>unclassified sequences</taxon>
        <taxon>metagenomes</taxon>
        <taxon>ecological metagenomes</taxon>
    </lineage>
</organism>
<feature type="non-terminal residue" evidence="1">
    <location>
        <position position="113"/>
    </location>
</feature>
<reference evidence="1" key="2">
    <citation type="journal article" date="2014" name="ISME J.">
        <title>Microbial stratification in low pH oxic and suboxic macroscopic growths along an acid mine drainage.</title>
        <authorList>
            <person name="Mendez-Garcia C."/>
            <person name="Mesa V."/>
            <person name="Sprenger R.R."/>
            <person name="Richter M."/>
            <person name="Diez M.S."/>
            <person name="Solano J."/>
            <person name="Bargiela R."/>
            <person name="Golyshina O.V."/>
            <person name="Manteca A."/>
            <person name="Ramos J.L."/>
            <person name="Gallego J.R."/>
            <person name="Llorente I."/>
            <person name="Martins Dos Santos V.A."/>
            <person name="Jensen O.N."/>
            <person name="Pelaez A.I."/>
            <person name="Sanchez J."/>
            <person name="Ferrer M."/>
        </authorList>
    </citation>
    <scope>NUCLEOTIDE SEQUENCE</scope>
</reference>
<proteinExistence type="predicted"/>
<reference evidence="1" key="1">
    <citation type="submission" date="2013-08" db="EMBL/GenBank/DDBJ databases">
        <authorList>
            <person name="Mendez C."/>
            <person name="Richter M."/>
            <person name="Ferrer M."/>
            <person name="Sanchez J."/>
        </authorList>
    </citation>
    <scope>NUCLEOTIDE SEQUENCE</scope>
</reference>
<name>T1C3Q2_9ZZZZ</name>
<sequence length="113" mass="13118">MYRVVKNLPVPTKADSAVRKDQIIRFTGPQAKSRCPHELRLITFYDAEQKREFQFLTNNFRLAATTIAAIYKDRWAVGVSREGHVFKSVKVRPRVRDSALVAWEAPWRETNTV</sequence>
<comment type="caution">
    <text evidence="1">The sequence shown here is derived from an EMBL/GenBank/DDBJ whole genome shotgun (WGS) entry which is preliminary data.</text>
</comment>
<gene>
    <name evidence="1" type="ORF">B1A_01249</name>
</gene>
<accession>T1C3Q2</accession>
<dbReference type="AlphaFoldDB" id="T1C3Q2"/>
<evidence type="ECO:0000313" key="1">
    <source>
        <dbReference type="EMBL" id="EQD80096.1"/>
    </source>
</evidence>
<protein>
    <submittedName>
        <fullName evidence="1">Transposase IS4 family protein</fullName>
    </submittedName>
</protein>
<dbReference type="EMBL" id="AUZX01000952">
    <property type="protein sequence ID" value="EQD80096.1"/>
    <property type="molecule type" value="Genomic_DNA"/>
</dbReference>